<reference evidence="2" key="1">
    <citation type="submission" date="2023-06" db="EMBL/GenBank/DDBJ databases">
        <title>Genome-scale phylogeny and comparative genomics of the fungal order Sordariales.</title>
        <authorList>
            <consortium name="Lawrence Berkeley National Laboratory"/>
            <person name="Hensen N."/>
            <person name="Bonometti L."/>
            <person name="Westerberg I."/>
            <person name="Brannstrom I.O."/>
            <person name="Guillou S."/>
            <person name="Cros-Aarteil S."/>
            <person name="Calhoun S."/>
            <person name="Haridas S."/>
            <person name="Kuo A."/>
            <person name="Mondo S."/>
            <person name="Pangilinan J."/>
            <person name="Riley R."/>
            <person name="Labutti K."/>
            <person name="Andreopoulos B."/>
            <person name="Lipzen A."/>
            <person name="Chen C."/>
            <person name="Yanf M."/>
            <person name="Daum C."/>
            <person name="Ng V."/>
            <person name="Clum A."/>
            <person name="Steindorff A."/>
            <person name="Ohm R."/>
            <person name="Martin F."/>
            <person name="Silar P."/>
            <person name="Natvig D."/>
            <person name="Lalanne C."/>
            <person name="Gautier V."/>
            <person name="Ament-Velasquez S.L."/>
            <person name="Kruys A."/>
            <person name="Hutchinson M.I."/>
            <person name="Powell A.J."/>
            <person name="Barry K."/>
            <person name="Miller A.N."/>
            <person name="Grigoriev I.V."/>
            <person name="Debuchy R."/>
            <person name="Gladieux P."/>
            <person name="Thoren M.H."/>
            <person name="Johannesson H."/>
        </authorList>
    </citation>
    <scope>NUCLEOTIDE SEQUENCE</scope>
    <source>
        <strain evidence="2">SMH2532-1</strain>
    </source>
</reference>
<dbReference type="EMBL" id="JAULSV010000003">
    <property type="protein sequence ID" value="KAK0648626.1"/>
    <property type="molecule type" value="Genomic_DNA"/>
</dbReference>
<comment type="caution">
    <text evidence="2">The sequence shown here is derived from an EMBL/GenBank/DDBJ whole genome shotgun (WGS) entry which is preliminary data.</text>
</comment>
<feature type="compositionally biased region" description="Acidic residues" evidence="1">
    <location>
        <begin position="235"/>
        <end position="245"/>
    </location>
</feature>
<protein>
    <submittedName>
        <fullName evidence="2">Uncharacterized protein</fullName>
    </submittedName>
</protein>
<gene>
    <name evidence="2" type="ORF">B0T16DRAFT_456089</name>
</gene>
<organism evidence="2 3">
    <name type="scientific">Cercophora newfieldiana</name>
    <dbReference type="NCBI Taxonomy" id="92897"/>
    <lineage>
        <taxon>Eukaryota</taxon>
        <taxon>Fungi</taxon>
        <taxon>Dikarya</taxon>
        <taxon>Ascomycota</taxon>
        <taxon>Pezizomycotina</taxon>
        <taxon>Sordariomycetes</taxon>
        <taxon>Sordariomycetidae</taxon>
        <taxon>Sordariales</taxon>
        <taxon>Lasiosphaeriaceae</taxon>
        <taxon>Cercophora</taxon>
    </lineage>
</organism>
<name>A0AA39YBQ2_9PEZI</name>
<feature type="compositionally biased region" description="Basic residues" evidence="1">
    <location>
        <begin position="318"/>
        <end position="332"/>
    </location>
</feature>
<feature type="compositionally biased region" description="Basic residues" evidence="1">
    <location>
        <begin position="215"/>
        <end position="230"/>
    </location>
</feature>
<feature type="region of interest" description="Disordered" evidence="1">
    <location>
        <begin position="493"/>
        <end position="545"/>
    </location>
</feature>
<feature type="compositionally biased region" description="Low complexity" evidence="1">
    <location>
        <begin position="83"/>
        <end position="94"/>
    </location>
</feature>
<proteinExistence type="predicted"/>
<dbReference type="Proteomes" id="UP001174936">
    <property type="component" value="Unassembled WGS sequence"/>
</dbReference>
<feature type="region of interest" description="Disordered" evidence="1">
    <location>
        <begin position="1"/>
        <end position="24"/>
    </location>
</feature>
<feature type="region of interest" description="Disordered" evidence="1">
    <location>
        <begin position="605"/>
        <end position="639"/>
    </location>
</feature>
<feature type="region of interest" description="Disordered" evidence="1">
    <location>
        <begin position="44"/>
        <end position="480"/>
    </location>
</feature>
<sequence>METEAGNPEALANGMSAEELQQSGSSEGLAVLLAKKVLASRIKLPSVLGKNYPEAEPDSKLLPTPPPSKKPATPPAGGKGKGKATAEITPQKPATKAKGKGKSAAKSAPQTPAGKKRGAPPDSPDELEKTVSKQRKTTTVSAKASASKKKAPVSSSTEYTPPKNAIRKADAPTPRSKPKAKPEADALAPRSTTRAKRKREAEESDHRSKSDYLPQKKKAKPTTSKKRKRAATPSDSEESGVDDFEPTSPRITRASAKGATNQKENKTPAAKKQKIATATAKMASVRGPFIRGSRTVKTQPKPVSRPKPIPTRSSNRVSKARGKNTGPKRHVHFGFDGRAPVATRGRARYPPSPHPTALQARFNLRPKTKTAPPPRPIPTSAKASASKLPKTPSPVEGMVYAHGLLFPARDSRSPRTPPRNTGRARSHSPTSTRGRPPSNLLSRRKSKAPPPKERPKRNTRKNTRKNTRGSAVPRSPESDLEVWDEYPLPAPAPAPAPVHYPHALPDPSGQSNKQTHYQPHPISASRGGTPWSPPAPPSPSSTHSGNLWNPVPGTILCLPCFRAFLARWHRIRRGYVLLLRLLGGDEALRALRASAGGWEVAVGRMESEKGKTKGKGKSKGKRKRKGKGKGRGKGKAKAERIPLQKLPRDTLGALLLRREVQHRIQLDPYLEELGVLDALYEFTREVGLDEDSARELEDAYEDILDGLGYYEEKAPSPAEADENPPTGKVQMWKFDEVLQDARRVLEDTPGNGIPELDFEFDKMLVAKATAAAMSVVSVTERVNKEVQKVARSVRRGLPRELNMLVHRMRLNLSVRDLMGLVQRQVERALESQGGNSGEMALECCEDSTDEKPWIRPLIDGFDFAQDEAEWTTLWDFLELLEWRGGVRVDTLPGLEILVDGTEAGSARIVLVEMASVLDDVMEEREDSDPDSPVRQVVGYREKWEGGVLRGISGV</sequence>
<dbReference type="AlphaFoldDB" id="A0AA39YBQ2"/>
<evidence type="ECO:0000313" key="3">
    <source>
        <dbReference type="Proteomes" id="UP001174936"/>
    </source>
</evidence>
<evidence type="ECO:0000256" key="1">
    <source>
        <dbReference type="SAM" id="MobiDB-lite"/>
    </source>
</evidence>
<feature type="compositionally biased region" description="Basic residues" evidence="1">
    <location>
        <begin position="454"/>
        <end position="467"/>
    </location>
</feature>
<evidence type="ECO:0000313" key="2">
    <source>
        <dbReference type="EMBL" id="KAK0648626.1"/>
    </source>
</evidence>
<accession>A0AA39YBQ2</accession>
<feature type="compositionally biased region" description="Basic residues" evidence="1">
    <location>
        <begin position="612"/>
        <end position="635"/>
    </location>
</feature>
<feature type="compositionally biased region" description="Polar residues" evidence="1">
    <location>
        <begin position="508"/>
        <end position="517"/>
    </location>
</feature>
<feature type="compositionally biased region" description="Pro residues" evidence="1">
    <location>
        <begin position="63"/>
        <end position="74"/>
    </location>
</feature>
<keyword evidence="3" id="KW-1185">Reference proteome</keyword>
<feature type="compositionally biased region" description="Basic and acidic residues" evidence="1">
    <location>
        <begin position="199"/>
        <end position="210"/>
    </location>
</feature>